<feature type="domain" description="HTH La-type RNA-binding" evidence="4">
    <location>
        <begin position="34"/>
        <end position="126"/>
    </location>
</feature>
<dbReference type="SUPFAM" id="SSF46785">
    <property type="entry name" value="Winged helix' DNA-binding domain"/>
    <property type="match status" value="1"/>
</dbReference>
<protein>
    <recommendedName>
        <fullName evidence="4">HTH La-type RNA-binding domain-containing protein</fullName>
    </recommendedName>
</protein>
<dbReference type="InterPro" id="IPR045180">
    <property type="entry name" value="La_dom_prot"/>
</dbReference>
<dbReference type="GO" id="GO:0033167">
    <property type="term" value="C:ARC complex"/>
    <property type="evidence" value="ECO:0007669"/>
    <property type="project" value="InterPro"/>
</dbReference>
<feature type="compositionally biased region" description="Acidic residues" evidence="3">
    <location>
        <begin position="597"/>
        <end position="609"/>
    </location>
</feature>
<dbReference type="Pfam" id="PF09692">
    <property type="entry name" value="Arb1"/>
    <property type="match status" value="1"/>
</dbReference>
<evidence type="ECO:0000256" key="1">
    <source>
        <dbReference type="ARBA" id="ARBA00022884"/>
    </source>
</evidence>
<dbReference type="GO" id="GO:0003723">
    <property type="term" value="F:RNA binding"/>
    <property type="evidence" value="ECO:0007669"/>
    <property type="project" value="UniProtKB-UniRule"/>
</dbReference>
<dbReference type="Proteomes" id="UP000327013">
    <property type="component" value="Unassembled WGS sequence"/>
</dbReference>
<dbReference type="InterPro" id="IPR036390">
    <property type="entry name" value="WH_DNA-bd_sf"/>
</dbReference>
<dbReference type="InterPro" id="IPR006630">
    <property type="entry name" value="La_HTH"/>
</dbReference>
<evidence type="ECO:0000313" key="5">
    <source>
        <dbReference type="EMBL" id="KAB8342836.1"/>
    </source>
</evidence>
<name>A0A5N6KSX0_9ROSI</name>
<dbReference type="SMART" id="SM00715">
    <property type="entry name" value="LA"/>
    <property type="match status" value="1"/>
</dbReference>
<dbReference type="InterPro" id="IPR036388">
    <property type="entry name" value="WH-like_DNA-bd_sf"/>
</dbReference>
<keyword evidence="1 2" id="KW-0694">RNA-binding</keyword>
<dbReference type="PANTHER" id="PTHR22792:SF132">
    <property type="entry name" value="LA-RELATED PROTEIN 1"/>
    <property type="match status" value="1"/>
</dbReference>
<evidence type="ECO:0000259" key="4">
    <source>
        <dbReference type="PROSITE" id="PS50961"/>
    </source>
</evidence>
<comment type="caution">
    <text evidence="5">The sequence shown here is derived from an EMBL/GenBank/DDBJ whole genome shotgun (WGS) entry which is preliminary data.</text>
</comment>
<dbReference type="GO" id="GO:0005829">
    <property type="term" value="C:cytosol"/>
    <property type="evidence" value="ECO:0007669"/>
    <property type="project" value="TreeGrafter"/>
</dbReference>
<evidence type="ECO:0000256" key="3">
    <source>
        <dbReference type="SAM" id="MobiDB-lite"/>
    </source>
</evidence>
<dbReference type="GO" id="GO:0031047">
    <property type="term" value="P:regulatory ncRNA-mediated gene silencing"/>
    <property type="evidence" value="ECO:0007669"/>
    <property type="project" value="InterPro"/>
</dbReference>
<sequence>MTNHEGHTSNLPGAEAFNLAITERMTTPGEDAIAALQVKLKDEIRRQVEYYFSDENLQRDNCLLAQISGSKNMPVPVQTIRDFPSMKKYHSLQILLDALKESDTVNAIELNGVWYLHRHSPFPMELHEVLEHQKTLKKAQKQARKPRTAKVRLASPLSSPCLANTISPQAKPTGFEDFYADAPLTPAAHAAERALYDSDAASLPMRLETAIQQFARRRTFTPAHRRVWLRWMAFGGVDSGPRQFTGVDNATLRDMTRREAAEVLATDFLTADARDPGKMELDFAGVARAFLSCVVPGVWDVARPVELKRCVGVLRNFYNYLLHHDCVPECRERVLAAREACDAAEKEFPIVEAAMRVLPGGFNVACSMLFGGLHSVPVPDMSWMTGPEDGAGSETDKKHMTIAEARGIYSVAQATFGLEHPPVADFTQEPEFQRKAMSLEIVDFEPSILELPTLGNQCRYNLDIEHHAWIGKPLGKLICRPWAPPDFVTWDLPPHIRGTVKDPSVMAKTEAEHMQLCFLLEVDVYQQCCFRGMKLEIDVYQFSDKWHFFDNMRLARPSFYTVMLNELQEKWRVPRVITREEHEKRDTWVANRATADEATEGDGVDADLE</sequence>
<keyword evidence="6" id="KW-1185">Reference proteome</keyword>
<reference evidence="5 6" key="1">
    <citation type="submission" date="2019-06" db="EMBL/GenBank/DDBJ databases">
        <title>A chromosomal-level reference genome of Carpinus fangiana (Coryloideae, Betulaceae).</title>
        <authorList>
            <person name="Yang X."/>
            <person name="Wang Z."/>
            <person name="Zhang L."/>
            <person name="Hao G."/>
            <person name="Liu J."/>
            <person name="Yang Y."/>
        </authorList>
    </citation>
    <scope>NUCLEOTIDE SEQUENCE [LARGE SCALE GENOMIC DNA]</scope>
    <source>
        <strain evidence="5">Cfa_2016G</strain>
        <tissue evidence="5">Leaf</tissue>
    </source>
</reference>
<evidence type="ECO:0000313" key="6">
    <source>
        <dbReference type="Proteomes" id="UP000327013"/>
    </source>
</evidence>
<dbReference type="EMBL" id="VIBQ01000012">
    <property type="protein sequence ID" value="KAB8342836.1"/>
    <property type="molecule type" value="Genomic_DNA"/>
</dbReference>
<dbReference type="GO" id="GO:0045727">
    <property type="term" value="P:positive regulation of translation"/>
    <property type="evidence" value="ECO:0007669"/>
    <property type="project" value="TreeGrafter"/>
</dbReference>
<gene>
    <name evidence="5" type="ORF">FH972_022434</name>
</gene>
<dbReference type="GO" id="GO:0010494">
    <property type="term" value="C:cytoplasmic stress granule"/>
    <property type="evidence" value="ECO:0007669"/>
    <property type="project" value="TreeGrafter"/>
</dbReference>
<dbReference type="OrthoDB" id="435402at2759"/>
<organism evidence="5 6">
    <name type="scientific">Carpinus fangiana</name>
    <dbReference type="NCBI Taxonomy" id="176857"/>
    <lineage>
        <taxon>Eukaryota</taxon>
        <taxon>Viridiplantae</taxon>
        <taxon>Streptophyta</taxon>
        <taxon>Embryophyta</taxon>
        <taxon>Tracheophyta</taxon>
        <taxon>Spermatophyta</taxon>
        <taxon>Magnoliopsida</taxon>
        <taxon>eudicotyledons</taxon>
        <taxon>Gunneridae</taxon>
        <taxon>Pentapetalae</taxon>
        <taxon>rosids</taxon>
        <taxon>fabids</taxon>
        <taxon>Fagales</taxon>
        <taxon>Betulaceae</taxon>
        <taxon>Carpinus</taxon>
    </lineage>
</organism>
<dbReference type="AlphaFoldDB" id="A0A5N6KSX0"/>
<dbReference type="PROSITE" id="PS50961">
    <property type="entry name" value="HTH_LA"/>
    <property type="match status" value="1"/>
</dbReference>
<accession>A0A5N6KSX0</accession>
<evidence type="ECO:0000256" key="2">
    <source>
        <dbReference type="PROSITE-ProRule" id="PRU00332"/>
    </source>
</evidence>
<proteinExistence type="predicted"/>
<dbReference type="PANTHER" id="PTHR22792">
    <property type="entry name" value="LUPUS LA PROTEIN-RELATED"/>
    <property type="match status" value="1"/>
</dbReference>
<dbReference type="Pfam" id="PF05383">
    <property type="entry name" value="La"/>
    <property type="match status" value="1"/>
</dbReference>
<feature type="region of interest" description="Disordered" evidence="3">
    <location>
        <begin position="588"/>
        <end position="609"/>
    </location>
</feature>
<dbReference type="InterPro" id="IPR018606">
    <property type="entry name" value="Arb1"/>
</dbReference>
<dbReference type="Gene3D" id="1.10.10.10">
    <property type="entry name" value="Winged helix-like DNA-binding domain superfamily/Winged helix DNA-binding domain"/>
    <property type="match status" value="1"/>
</dbReference>